<dbReference type="InterPro" id="IPR001356">
    <property type="entry name" value="HD"/>
</dbReference>
<keyword evidence="7 12" id="KW-0238">DNA-binding</keyword>
<dbReference type="InterPro" id="IPR003604">
    <property type="entry name" value="Matrin/U1-like-C_Znf_C2H2"/>
</dbReference>
<evidence type="ECO:0000313" key="17">
    <source>
        <dbReference type="Proteomes" id="UP000035681"/>
    </source>
</evidence>
<dbReference type="SMART" id="SM00389">
    <property type="entry name" value="HOX"/>
    <property type="match status" value="3"/>
</dbReference>
<dbReference type="Pfam" id="PF00046">
    <property type="entry name" value="Homeodomain"/>
    <property type="match status" value="3"/>
</dbReference>
<name>A0AAF5CZ84_STRER</name>
<evidence type="ECO:0000256" key="1">
    <source>
        <dbReference type="ARBA" id="ARBA00004123"/>
    </source>
</evidence>
<dbReference type="SMART" id="SM00451">
    <property type="entry name" value="ZnF_U1"/>
    <property type="match status" value="7"/>
</dbReference>
<evidence type="ECO:0000256" key="12">
    <source>
        <dbReference type="PROSITE-ProRule" id="PRU00108"/>
    </source>
</evidence>
<evidence type="ECO:0000256" key="11">
    <source>
        <dbReference type="PROSITE-ProRule" id="PRU00042"/>
    </source>
</evidence>
<keyword evidence="8 12" id="KW-0371">Homeobox</keyword>
<evidence type="ECO:0000256" key="6">
    <source>
        <dbReference type="ARBA" id="ARBA00023015"/>
    </source>
</evidence>
<feature type="compositionally biased region" description="Basic and acidic residues" evidence="14">
    <location>
        <begin position="954"/>
        <end position="967"/>
    </location>
</feature>
<evidence type="ECO:0008006" key="19">
    <source>
        <dbReference type="Google" id="ProtNLM"/>
    </source>
</evidence>
<feature type="domain" description="Homeobox" evidence="15">
    <location>
        <begin position="1668"/>
        <end position="1728"/>
    </location>
</feature>
<accession>A0AAF5CZ84</accession>
<feature type="compositionally biased region" description="Low complexity" evidence="14">
    <location>
        <begin position="1197"/>
        <end position="1238"/>
    </location>
</feature>
<evidence type="ECO:0000256" key="7">
    <source>
        <dbReference type="ARBA" id="ARBA00023125"/>
    </source>
</evidence>
<dbReference type="PROSITE" id="PS50071">
    <property type="entry name" value="HOMEOBOX_2"/>
    <property type="match status" value="3"/>
</dbReference>
<evidence type="ECO:0000256" key="5">
    <source>
        <dbReference type="ARBA" id="ARBA00022833"/>
    </source>
</evidence>
<feature type="compositionally biased region" description="Low complexity" evidence="14">
    <location>
        <begin position="321"/>
        <end position="351"/>
    </location>
</feature>
<feature type="region of interest" description="Disordered" evidence="14">
    <location>
        <begin position="915"/>
        <end position="999"/>
    </location>
</feature>
<dbReference type="FunFam" id="1.10.10.60:FF:000064">
    <property type="entry name" value="Zinc finger homeobox protein 4"/>
    <property type="match status" value="1"/>
</dbReference>
<organism evidence="17 18">
    <name type="scientific">Strongyloides stercoralis</name>
    <name type="common">Threadworm</name>
    <dbReference type="NCBI Taxonomy" id="6248"/>
    <lineage>
        <taxon>Eukaryota</taxon>
        <taxon>Metazoa</taxon>
        <taxon>Ecdysozoa</taxon>
        <taxon>Nematoda</taxon>
        <taxon>Chromadorea</taxon>
        <taxon>Rhabditida</taxon>
        <taxon>Tylenchina</taxon>
        <taxon>Panagrolaimomorpha</taxon>
        <taxon>Strongyloidoidea</taxon>
        <taxon>Strongyloididae</taxon>
        <taxon>Strongyloides</taxon>
    </lineage>
</organism>
<evidence type="ECO:0000259" key="15">
    <source>
        <dbReference type="PROSITE" id="PS50071"/>
    </source>
</evidence>
<feature type="DNA-binding region" description="Homeobox" evidence="12">
    <location>
        <begin position="1058"/>
        <end position="1117"/>
    </location>
</feature>
<keyword evidence="3" id="KW-0677">Repeat</keyword>
<keyword evidence="2" id="KW-0479">Metal-binding</keyword>
<dbReference type="Pfam" id="PF00096">
    <property type="entry name" value="zf-C2H2"/>
    <property type="match status" value="1"/>
</dbReference>
<feature type="region of interest" description="Disordered" evidence="14">
    <location>
        <begin position="792"/>
        <end position="813"/>
    </location>
</feature>
<evidence type="ECO:0000256" key="13">
    <source>
        <dbReference type="RuleBase" id="RU000682"/>
    </source>
</evidence>
<dbReference type="InterPro" id="IPR017970">
    <property type="entry name" value="Homeobox_CS"/>
</dbReference>
<keyword evidence="5" id="KW-0862">Zinc</keyword>
<dbReference type="Gene3D" id="3.30.160.60">
    <property type="entry name" value="Classic Zinc Finger"/>
    <property type="match status" value="4"/>
</dbReference>
<evidence type="ECO:0000259" key="16">
    <source>
        <dbReference type="PROSITE" id="PS50157"/>
    </source>
</evidence>
<dbReference type="InterPro" id="IPR051968">
    <property type="entry name" value="ZnFinger_Homeobox_TR"/>
</dbReference>
<dbReference type="InterPro" id="IPR009057">
    <property type="entry name" value="Homeodomain-like_sf"/>
</dbReference>
<keyword evidence="6" id="KW-0805">Transcription regulation</keyword>
<feature type="region of interest" description="Disordered" evidence="14">
    <location>
        <begin position="321"/>
        <end position="354"/>
    </location>
</feature>
<evidence type="ECO:0000313" key="18">
    <source>
        <dbReference type="WBParaSite" id="TCONS_00003528.p1"/>
    </source>
</evidence>
<dbReference type="GO" id="GO:0008270">
    <property type="term" value="F:zinc ion binding"/>
    <property type="evidence" value="ECO:0007669"/>
    <property type="project" value="UniProtKB-KW"/>
</dbReference>
<keyword evidence="4 11" id="KW-0863">Zinc-finger</keyword>
<dbReference type="GO" id="GO:0000981">
    <property type="term" value="F:DNA-binding transcription factor activity, RNA polymerase II-specific"/>
    <property type="evidence" value="ECO:0007669"/>
    <property type="project" value="InterPro"/>
</dbReference>
<feature type="compositionally biased region" description="Polar residues" evidence="14">
    <location>
        <begin position="916"/>
        <end position="953"/>
    </location>
</feature>
<dbReference type="Pfam" id="PF12874">
    <property type="entry name" value="zf-met"/>
    <property type="match status" value="2"/>
</dbReference>
<dbReference type="GO" id="GO:0005634">
    <property type="term" value="C:nucleus"/>
    <property type="evidence" value="ECO:0007669"/>
    <property type="project" value="UniProtKB-SubCell"/>
</dbReference>
<dbReference type="PANTHER" id="PTHR45891:SF3">
    <property type="entry name" value="ZINC FINGER PROTEIN 2"/>
    <property type="match status" value="1"/>
</dbReference>
<evidence type="ECO:0000256" key="8">
    <source>
        <dbReference type="ARBA" id="ARBA00023155"/>
    </source>
</evidence>
<feature type="compositionally biased region" description="Low complexity" evidence="14">
    <location>
        <begin position="796"/>
        <end position="809"/>
    </location>
</feature>
<feature type="compositionally biased region" description="Polar residues" evidence="14">
    <location>
        <begin position="1636"/>
        <end position="1670"/>
    </location>
</feature>
<comment type="subcellular location">
    <subcellularLocation>
        <location evidence="1 12 13">Nucleus</location>
    </subcellularLocation>
</comment>
<feature type="compositionally biased region" description="Low complexity" evidence="14">
    <location>
        <begin position="968"/>
        <end position="982"/>
    </location>
</feature>
<feature type="domain" description="C2H2-type" evidence="16">
    <location>
        <begin position="1429"/>
        <end position="1458"/>
    </location>
</feature>
<proteinExistence type="predicted"/>
<dbReference type="PANTHER" id="PTHR45891">
    <property type="entry name" value="ZINC FINGER HOMEOBOX PROTEIN"/>
    <property type="match status" value="1"/>
</dbReference>
<keyword evidence="10 12" id="KW-0539">Nucleus</keyword>
<evidence type="ECO:0000256" key="9">
    <source>
        <dbReference type="ARBA" id="ARBA00023163"/>
    </source>
</evidence>
<dbReference type="SUPFAM" id="SSF57667">
    <property type="entry name" value="beta-beta-alpha zinc fingers"/>
    <property type="match status" value="5"/>
</dbReference>
<feature type="domain" description="Homeobox" evidence="15">
    <location>
        <begin position="1056"/>
        <end position="1116"/>
    </location>
</feature>
<dbReference type="WBParaSite" id="TCONS_00003528.p1">
    <property type="protein sequence ID" value="TCONS_00003528.p1"/>
    <property type="gene ID" value="XLOC_003266"/>
</dbReference>
<feature type="domain" description="C2H2-type" evidence="16">
    <location>
        <begin position="503"/>
        <end position="525"/>
    </location>
</feature>
<dbReference type="AlphaFoldDB" id="A0AAF5CZ84"/>
<dbReference type="InterPro" id="IPR013087">
    <property type="entry name" value="Znf_C2H2_type"/>
</dbReference>
<dbReference type="SUPFAM" id="SSF46689">
    <property type="entry name" value="Homeodomain-like"/>
    <property type="match status" value="3"/>
</dbReference>
<dbReference type="Gene3D" id="1.10.10.60">
    <property type="entry name" value="Homeodomain-like"/>
    <property type="match status" value="3"/>
</dbReference>
<keyword evidence="17" id="KW-1185">Reference proteome</keyword>
<dbReference type="CDD" id="cd00086">
    <property type="entry name" value="homeodomain"/>
    <property type="match status" value="3"/>
</dbReference>
<keyword evidence="9" id="KW-0804">Transcription</keyword>
<evidence type="ECO:0000256" key="3">
    <source>
        <dbReference type="ARBA" id="ARBA00022737"/>
    </source>
</evidence>
<protein>
    <recommendedName>
        <fullName evidence="19">Zinc finger protein 2</fullName>
    </recommendedName>
</protein>
<feature type="compositionally biased region" description="Low complexity" evidence="14">
    <location>
        <begin position="1250"/>
        <end position="1270"/>
    </location>
</feature>
<dbReference type="PROSITE" id="PS00027">
    <property type="entry name" value="HOMEOBOX_1"/>
    <property type="match status" value="1"/>
</dbReference>
<dbReference type="SMART" id="SM00355">
    <property type="entry name" value="ZnF_C2H2"/>
    <property type="match status" value="16"/>
</dbReference>
<dbReference type="Proteomes" id="UP000035681">
    <property type="component" value="Unplaced"/>
</dbReference>
<dbReference type="FunFam" id="3.30.160.60:FF:000081">
    <property type="entry name" value="Zinc finger homeobox protein 4"/>
    <property type="match status" value="1"/>
</dbReference>
<dbReference type="PROSITE" id="PS50157">
    <property type="entry name" value="ZINC_FINGER_C2H2_2"/>
    <property type="match status" value="6"/>
</dbReference>
<feature type="domain" description="C2H2-type" evidence="16">
    <location>
        <begin position="863"/>
        <end position="891"/>
    </location>
</feature>
<feature type="domain" description="C2H2-type" evidence="16">
    <location>
        <begin position="1541"/>
        <end position="1569"/>
    </location>
</feature>
<feature type="domain" description="C2H2-type" evidence="16">
    <location>
        <begin position="555"/>
        <end position="584"/>
    </location>
</feature>
<dbReference type="FunFam" id="1.10.10.60:FF:000080">
    <property type="entry name" value="Zinc finger homeobox protein 2"/>
    <property type="match status" value="1"/>
</dbReference>
<feature type="compositionally biased region" description="Polar residues" evidence="14">
    <location>
        <begin position="1179"/>
        <end position="1192"/>
    </location>
</feature>
<feature type="DNA-binding region" description="Homeobox" evidence="12">
    <location>
        <begin position="1350"/>
        <end position="1409"/>
    </location>
</feature>
<evidence type="ECO:0000256" key="10">
    <source>
        <dbReference type="ARBA" id="ARBA00023242"/>
    </source>
</evidence>
<sequence length="1979" mass="221715">MNLSKSSDQSSTGNHYNFHNNPNDIMQQLLTEPYSMLLNGDFTQMFNNASNNSIIMSTPSSRNSSKTLKCPKCNWHYKYQETLEIHMKEKHSEIDVDCLYCTLNSPHPKLARGENYSCGYKPYRCEICKYSTTTKGNLSIHMQSDKHLHAVQEIPINNLNMNSNNSGNHNSLNSLLCSTTPSLDNYPLSVTENNFQCLICGNFSSTSVTKMLRHIEEDRSGTTVGDINVIGGLYQCNLCPYSTNLKANFQLHTRTDKHLQRVQIFHLVRGTCLTFERKERTPRVNHMREKRFYSLINDISSAFKEHTEGQNHQSRLNMLVNSSSSNTSTTSSRTNLGDQRSSSSSSNSSDSQINGRKCNEILKKCKFCNFTTNNEHEQIEHISNHSHIFDLTNTGTKNNMKITTAEAPPCHSSNLEITDDGNEGNAVFSGEDSFSNDLSMKLLPKDSRLLCSECIFSTESPASYQAHISSNQHLEEDKQLLELFLKGEKLDRVEVVTRSQYKYCCSNCQLAFKQESDLNIHKIEHLFNVQYPCNKCSEVFDTKVILEDHIANTHFYCELCGINFEEKHQLSTHHQSLSHLERAKKMLEEKSSNFSLSDEVKQALSKTPPSCEEDSLPNTSNYRCNICNISYSGPSALDAHLNSLSHQLQLNRLPEMVSNGEVCPDLQLYTTPESSNDKNCKSIGQTLLNEKYLSIAFLFYSTFNHHSFLLTFSPSNNTTFRVDYGYLEQLTVFIFFEHKIVCGVVGLSLALIKRVAFASMVIEHQQQQQNAFAMFNMLGGFNSIVNNNGGTVPKNSTTTTSSHTGGETSPQSSMTTGVDFVKMLDQFGLDTILSYLNFSCDLNILRTKIARLSKETVGDICQVECDICQNEFSSLLSLKIHYQQVHSSDIPTTVIENFTEKLKFNLELLEDKENSQEGQEVIGQSSTPTSPSNVNLKRKVSQSPGVEMNQNEGNVKRSKEDSFKKECSNNLSQNSSTSSSPNLEHNKNDSIDESNINVGNTNSLNMDINTQMNMMQMLVDISTNSLLPTNPLAPSTSSLGSSLNSFVGLSNAGACSPQKRARTRISDDQLKVLRQYFDINNSPSEAQIKDMSIKTSLPEKVIKHWFRNTLFKERQRDKDSPYNFNVPPQVSIDLDTYEKTGEAKIVSLKEDNNLINTSTNVEDDDEEESLSTNEEKASNNKGIENNLKSSVSLKPKSINNLSSTNNNITTTTTTTTSSTSTTNATSTSLSSPLSGSNLPVNVPSQLPNKNNSNNNNGSSNSSGTSSNISNTGTPLSNNILEAYANNPFVTAAMNPFALFFQNSLRNPNDLLPGLNTFNVPSGNINSPSTGNVNNNINSTASMVMTSASGRRANRTRFTDHQLRTLQNFFERQAYPKDDDLEMLSKKLQLSPRVIVVWFQNARQKARKIYESHPGGDNAERFVRTPGCNFQCKRCDLVFQRYYELIQHQQKVCYKGDRQALKSDNKSVEEGLSEEDRAEINNLDNIFSITNSENNDVKKLSNNNISGILPDDLLKIFTKDKKDNDGMLKFCKNKEKESLFRKRCPSCSTIFTSKEQLINHITTSHADQPHMFLLLNVDLLPDVVSEENDETMTVNNTTSLTTDPLAFLSTFPLNLASLGNVQNNNEGNNSEGDDNTIEYSLGNSVSPASYNRSPRDSSVQRNSPNSIVNNSKRFRTHLTPQQVHVMKCIFNEYKTPSMPECEIMGSHIGLHKRVVQVWFQNARAKERKSRNNADDGNINFLNSNLNRCELCNVNFNQTNTSLQDHIFTKEHIQKIKSTCDESGINDSNNSSNDFPQFNNLLENLQSKQSSSSIVKKQIGGLNFDPSTFPMNLVNSLGNAQLPNVFCDPNIFGTPIDMLQVSKSVVKQIKESISNGLLSTTFTQDGLPFSSLESVVSSQDFKVCKSLDIEVGWACPKCTNVFQSEAYLKNHQSILCQGCTDVFKLIQTHIECIPCDLKFGPQAEYKVHCESSTHIGNRSKY</sequence>
<dbReference type="InterPro" id="IPR036236">
    <property type="entry name" value="Znf_C2H2_sf"/>
</dbReference>
<feature type="DNA-binding region" description="Homeobox" evidence="12">
    <location>
        <begin position="1670"/>
        <end position="1729"/>
    </location>
</feature>
<feature type="region of interest" description="Disordered" evidence="14">
    <location>
        <begin position="1621"/>
        <end position="1670"/>
    </location>
</feature>
<feature type="region of interest" description="Disordered" evidence="14">
    <location>
        <begin position="1156"/>
        <end position="1270"/>
    </location>
</feature>
<dbReference type="GO" id="GO:0000978">
    <property type="term" value="F:RNA polymerase II cis-regulatory region sequence-specific DNA binding"/>
    <property type="evidence" value="ECO:0007669"/>
    <property type="project" value="TreeGrafter"/>
</dbReference>
<dbReference type="PROSITE" id="PS00028">
    <property type="entry name" value="ZINC_FINGER_C2H2_1"/>
    <property type="match status" value="7"/>
</dbReference>
<feature type="domain" description="C2H2-type" evidence="16">
    <location>
        <begin position="531"/>
        <end position="554"/>
    </location>
</feature>
<evidence type="ECO:0000256" key="4">
    <source>
        <dbReference type="ARBA" id="ARBA00022771"/>
    </source>
</evidence>
<feature type="domain" description="Homeobox" evidence="15">
    <location>
        <begin position="1348"/>
        <end position="1408"/>
    </location>
</feature>
<evidence type="ECO:0000256" key="14">
    <source>
        <dbReference type="SAM" id="MobiDB-lite"/>
    </source>
</evidence>
<reference evidence="18" key="1">
    <citation type="submission" date="2024-02" db="UniProtKB">
        <authorList>
            <consortium name="WormBaseParasite"/>
        </authorList>
    </citation>
    <scope>IDENTIFICATION</scope>
</reference>
<evidence type="ECO:0000256" key="2">
    <source>
        <dbReference type="ARBA" id="ARBA00022723"/>
    </source>
</evidence>